<keyword evidence="2" id="KW-1185">Reference proteome</keyword>
<gene>
    <name evidence="1" type="ORF">OHJ16_02675</name>
</gene>
<protein>
    <submittedName>
        <fullName evidence="1">Uncharacterized protein</fullName>
    </submittedName>
</protein>
<sequence length="95" mass="10437">MILTGRTSLVKVSDGVDALYGLPFYLSAPCAGHTLWVANSEHAEYLLGFVGARLRPAGRELGHRLPAWILSRKHRDAVLRTLRGLLRTARSLEGS</sequence>
<dbReference type="Proteomes" id="UP001072034">
    <property type="component" value="Unassembled WGS sequence"/>
</dbReference>
<proteinExistence type="predicted"/>
<organism evidence="1 2">
    <name type="scientific">Actinomyces israelii</name>
    <dbReference type="NCBI Taxonomy" id="1659"/>
    <lineage>
        <taxon>Bacteria</taxon>
        <taxon>Bacillati</taxon>
        <taxon>Actinomycetota</taxon>
        <taxon>Actinomycetes</taxon>
        <taxon>Actinomycetales</taxon>
        <taxon>Actinomycetaceae</taxon>
        <taxon>Actinomyces</taxon>
    </lineage>
</organism>
<comment type="caution">
    <text evidence="1">The sequence shown here is derived from an EMBL/GenBank/DDBJ whole genome shotgun (WGS) entry which is preliminary data.</text>
</comment>
<dbReference type="RefSeq" id="WP_268916639.1">
    <property type="nucleotide sequence ID" value="NZ_JAPTMY010000004.1"/>
</dbReference>
<name>A0ABT4I6F4_9ACTO</name>
<evidence type="ECO:0000313" key="2">
    <source>
        <dbReference type="Proteomes" id="UP001072034"/>
    </source>
</evidence>
<accession>A0ABT4I6F4</accession>
<dbReference type="EMBL" id="JAPTMY010000004">
    <property type="protein sequence ID" value="MCZ0856954.1"/>
    <property type="molecule type" value="Genomic_DNA"/>
</dbReference>
<evidence type="ECO:0000313" key="1">
    <source>
        <dbReference type="EMBL" id="MCZ0856954.1"/>
    </source>
</evidence>
<reference evidence="1" key="1">
    <citation type="submission" date="2022-10" db="EMBL/GenBank/DDBJ databases">
        <title>Genome sequence of Actinomyces israelii ATCC 10048.</title>
        <authorList>
            <person name="Watt R.M."/>
            <person name="Tong W.M."/>
        </authorList>
    </citation>
    <scope>NUCLEOTIDE SEQUENCE</scope>
    <source>
        <strain evidence="1">ATCC 10048</strain>
    </source>
</reference>